<organism evidence="1 2">
    <name type="scientific">Sorghum bicolor</name>
    <name type="common">Sorghum</name>
    <name type="synonym">Sorghum vulgare</name>
    <dbReference type="NCBI Taxonomy" id="4558"/>
    <lineage>
        <taxon>Eukaryota</taxon>
        <taxon>Viridiplantae</taxon>
        <taxon>Streptophyta</taxon>
        <taxon>Embryophyta</taxon>
        <taxon>Tracheophyta</taxon>
        <taxon>Spermatophyta</taxon>
        <taxon>Magnoliopsida</taxon>
        <taxon>Liliopsida</taxon>
        <taxon>Poales</taxon>
        <taxon>Poaceae</taxon>
        <taxon>PACMAD clade</taxon>
        <taxon>Panicoideae</taxon>
        <taxon>Andropogonodae</taxon>
        <taxon>Andropogoneae</taxon>
        <taxon>Sorghinae</taxon>
        <taxon>Sorghum</taxon>
    </lineage>
</organism>
<protein>
    <submittedName>
        <fullName evidence="1">Uncharacterized protein</fullName>
    </submittedName>
</protein>
<proteinExistence type="predicted"/>
<evidence type="ECO:0000313" key="2">
    <source>
        <dbReference type="Proteomes" id="UP000807115"/>
    </source>
</evidence>
<reference evidence="1" key="1">
    <citation type="journal article" date="2019" name="BMC Genomics">
        <title>A new reference genome for Sorghum bicolor reveals high levels of sequence similarity between sweet and grain genotypes: implications for the genetics of sugar metabolism.</title>
        <authorList>
            <person name="Cooper E.A."/>
            <person name="Brenton Z.W."/>
            <person name="Flinn B.S."/>
            <person name="Jenkins J."/>
            <person name="Shu S."/>
            <person name="Flowers D."/>
            <person name="Luo F."/>
            <person name="Wang Y."/>
            <person name="Xia P."/>
            <person name="Barry K."/>
            <person name="Daum C."/>
            <person name="Lipzen A."/>
            <person name="Yoshinaga Y."/>
            <person name="Schmutz J."/>
            <person name="Saski C."/>
            <person name="Vermerris W."/>
            <person name="Kresovich S."/>
        </authorList>
    </citation>
    <scope>NUCLEOTIDE SEQUENCE</scope>
</reference>
<name>A0A921RJC0_SORBI</name>
<dbReference type="Proteomes" id="UP000807115">
    <property type="component" value="Chromosome 3"/>
</dbReference>
<gene>
    <name evidence="1" type="ORF">BDA96_03G385200</name>
</gene>
<sequence length="104" mass="11933">MFRVLSSFNSRVDEFNVSSGEKNGLVHHQRDGCVPRIKRVCFVPVNRHLMMTRFLGDVDGPCKAYNSLCRTVDGDTATPYIVYSVSRSQLELETQRRIHICLEK</sequence>
<dbReference type="AlphaFoldDB" id="A0A921RJC0"/>
<accession>A0A921RJC0</accession>
<comment type="caution">
    <text evidence="1">The sequence shown here is derived from an EMBL/GenBank/DDBJ whole genome shotgun (WGS) entry which is preliminary data.</text>
</comment>
<dbReference type="EMBL" id="CM027682">
    <property type="protein sequence ID" value="KAG0540165.1"/>
    <property type="molecule type" value="Genomic_DNA"/>
</dbReference>
<reference evidence="1" key="2">
    <citation type="submission" date="2020-10" db="EMBL/GenBank/DDBJ databases">
        <authorList>
            <person name="Cooper E.A."/>
            <person name="Brenton Z.W."/>
            <person name="Flinn B.S."/>
            <person name="Jenkins J."/>
            <person name="Shu S."/>
            <person name="Flowers D."/>
            <person name="Luo F."/>
            <person name="Wang Y."/>
            <person name="Xia P."/>
            <person name="Barry K."/>
            <person name="Daum C."/>
            <person name="Lipzen A."/>
            <person name="Yoshinaga Y."/>
            <person name="Schmutz J."/>
            <person name="Saski C."/>
            <person name="Vermerris W."/>
            <person name="Kresovich S."/>
        </authorList>
    </citation>
    <scope>NUCLEOTIDE SEQUENCE</scope>
</reference>
<evidence type="ECO:0000313" key="1">
    <source>
        <dbReference type="EMBL" id="KAG0540165.1"/>
    </source>
</evidence>